<proteinExistence type="inferred from homology"/>
<dbReference type="InterPro" id="IPR001460">
    <property type="entry name" value="PCN-bd_Tpept"/>
</dbReference>
<evidence type="ECO:0000256" key="8">
    <source>
        <dbReference type="SAM" id="SignalP"/>
    </source>
</evidence>
<evidence type="ECO:0000313" key="11">
    <source>
        <dbReference type="Proteomes" id="UP000184513"/>
    </source>
</evidence>
<keyword evidence="4 7" id="KW-0378">Hydrolase</keyword>
<name>A0A1M7PVD1_9BACT</name>
<comment type="similarity">
    <text evidence="1 7">Belongs to the class-D beta-lactamase family.</text>
</comment>
<dbReference type="GO" id="GO:0008800">
    <property type="term" value="F:beta-lactamase activity"/>
    <property type="evidence" value="ECO:0007669"/>
    <property type="project" value="UniProtKB-UniRule"/>
</dbReference>
<dbReference type="PROSITE" id="PS00337">
    <property type="entry name" value="BETA_LACTAMASE_D"/>
    <property type="match status" value="1"/>
</dbReference>
<evidence type="ECO:0000256" key="1">
    <source>
        <dbReference type="ARBA" id="ARBA00007898"/>
    </source>
</evidence>
<sequence length="272" mass="30847">MFGKKYLNLMLLTLGLVLQVEAQELLEKHLRPDFQQILDSAGVNGVLLLADFQGSRLYSNDFGLAEQGQLPASTFKIPHSLIALELGIVEDETTVFPWNGEERAMSQWEQDLTFRQAFHLSCVPCYQAIARQVGLKRMMNYLAHLDYGRMDVSEQNLDQFWLRGDSRISPLEQIDFLRRLHAGELDLAPETMETFREMIVIEESEGYRLSGKTGWSVDQGVDNGWFVGYLEKAGKVYFFASNLAPLPGTTDTDFLQARKGVTVEVLRVLGFL</sequence>
<protein>
    <recommendedName>
        <fullName evidence="2 7">Beta-lactamase</fullName>
        <ecNumber evidence="2 7">3.5.2.6</ecNumber>
    </recommendedName>
</protein>
<accession>A0A1M7PVD1</accession>
<evidence type="ECO:0000313" key="10">
    <source>
        <dbReference type="EMBL" id="SHN21514.1"/>
    </source>
</evidence>
<evidence type="ECO:0000256" key="2">
    <source>
        <dbReference type="ARBA" id="ARBA00012865"/>
    </source>
</evidence>
<dbReference type="RefSeq" id="WP_073095796.1">
    <property type="nucleotide sequence ID" value="NZ_FRCY01000011.1"/>
</dbReference>
<organism evidence="10 11">
    <name type="scientific">Cyclobacterium lianum</name>
    <dbReference type="NCBI Taxonomy" id="388280"/>
    <lineage>
        <taxon>Bacteria</taxon>
        <taxon>Pseudomonadati</taxon>
        <taxon>Bacteroidota</taxon>
        <taxon>Cytophagia</taxon>
        <taxon>Cytophagales</taxon>
        <taxon>Cyclobacteriaceae</taxon>
        <taxon>Cyclobacterium</taxon>
    </lineage>
</organism>
<evidence type="ECO:0000256" key="5">
    <source>
        <dbReference type="ARBA" id="ARBA00023251"/>
    </source>
</evidence>
<keyword evidence="11" id="KW-1185">Reference proteome</keyword>
<dbReference type="InterPro" id="IPR002137">
    <property type="entry name" value="Beta-lactam_class-D_AS"/>
</dbReference>
<evidence type="ECO:0000256" key="3">
    <source>
        <dbReference type="ARBA" id="ARBA00022729"/>
    </source>
</evidence>
<dbReference type="GO" id="GO:0046677">
    <property type="term" value="P:response to antibiotic"/>
    <property type="evidence" value="ECO:0007669"/>
    <property type="project" value="UniProtKB-UniRule"/>
</dbReference>
<dbReference type="GO" id="GO:0008658">
    <property type="term" value="F:penicillin binding"/>
    <property type="evidence" value="ECO:0007669"/>
    <property type="project" value="InterPro"/>
</dbReference>
<keyword evidence="5 7" id="KW-0046">Antibiotic resistance</keyword>
<dbReference type="Proteomes" id="UP000184513">
    <property type="component" value="Unassembled WGS sequence"/>
</dbReference>
<feature type="chain" id="PRO_5012003130" description="Beta-lactamase" evidence="8">
    <location>
        <begin position="23"/>
        <end position="272"/>
    </location>
</feature>
<dbReference type="EMBL" id="FRCY01000011">
    <property type="protein sequence ID" value="SHN21514.1"/>
    <property type="molecule type" value="Genomic_DNA"/>
</dbReference>
<dbReference type="AlphaFoldDB" id="A0A1M7PVD1"/>
<evidence type="ECO:0000256" key="4">
    <source>
        <dbReference type="ARBA" id="ARBA00022801"/>
    </source>
</evidence>
<feature type="domain" description="Penicillin-binding protein transpeptidase" evidence="9">
    <location>
        <begin position="68"/>
        <end position="243"/>
    </location>
</feature>
<dbReference type="Gene3D" id="3.40.710.10">
    <property type="entry name" value="DD-peptidase/beta-lactamase superfamily"/>
    <property type="match status" value="1"/>
</dbReference>
<dbReference type="GO" id="GO:0017001">
    <property type="term" value="P:antibiotic catabolic process"/>
    <property type="evidence" value="ECO:0007669"/>
    <property type="project" value="InterPro"/>
</dbReference>
<dbReference type="OrthoDB" id="9762883at2"/>
<feature type="active site" description="Acyl-ester intermediate" evidence="6">
    <location>
        <position position="73"/>
    </location>
</feature>
<dbReference type="Pfam" id="PF00905">
    <property type="entry name" value="Transpeptidase"/>
    <property type="match status" value="1"/>
</dbReference>
<feature type="modified residue" description="N6-carboxylysine" evidence="6">
    <location>
        <position position="76"/>
    </location>
</feature>
<comment type="catalytic activity">
    <reaction evidence="7">
        <text>a beta-lactam + H2O = a substituted beta-amino acid</text>
        <dbReference type="Rhea" id="RHEA:20401"/>
        <dbReference type="ChEBI" id="CHEBI:15377"/>
        <dbReference type="ChEBI" id="CHEBI:35627"/>
        <dbReference type="ChEBI" id="CHEBI:140347"/>
        <dbReference type="EC" id="3.5.2.6"/>
    </reaction>
</comment>
<dbReference type="InterPro" id="IPR012338">
    <property type="entry name" value="Beta-lactam/transpept-like"/>
</dbReference>
<evidence type="ECO:0000259" key="9">
    <source>
        <dbReference type="Pfam" id="PF00905"/>
    </source>
</evidence>
<evidence type="ECO:0000256" key="7">
    <source>
        <dbReference type="RuleBase" id="RU361140"/>
    </source>
</evidence>
<dbReference type="NCBIfam" id="NF012161">
    <property type="entry name" value="bla_class_D_main"/>
    <property type="match status" value="1"/>
</dbReference>
<keyword evidence="3 8" id="KW-0732">Signal</keyword>
<dbReference type="EC" id="3.5.2.6" evidence="2 7"/>
<dbReference type="SUPFAM" id="SSF56601">
    <property type="entry name" value="beta-lactamase/transpeptidase-like"/>
    <property type="match status" value="1"/>
</dbReference>
<feature type="signal peptide" evidence="8">
    <location>
        <begin position="1"/>
        <end position="22"/>
    </location>
</feature>
<evidence type="ECO:0000256" key="6">
    <source>
        <dbReference type="PIRSR" id="PIRSR602137-50"/>
    </source>
</evidence>
<gene>
    <name evidence="10" type="ORF">SAMN04488057_11111</name>
</gene>
<reference evidence="10 11" key="1">
    <citation type="submission" date="2016-11" db="EMBL/GenBank/DDBJ databases">
        <authorList>
            <person name="Jaros S."/>
            <person name="Januszkiewicz K."/>
            <person name="Wedrychowicz H."/>
        </authorList>
    </citation>
    <scope>NUCLEOTIDE SEQUENCE [LARGE SCALE GENOMIC DNA]</scope>
    <source>
        <strain evidence="10 11">CGMCC 1.6102</strain>
    </source>
</reference>